<proteinExistence type="predicted"/>
<evidence type="ECO:0000313" key="2">
    <source>
        <dbReference type="Proteomes" id="UP000013909"/>
    </source>
</evidence>
<dbReference type="OrthoDB" id="981781at2"/>
<dbReference type="STRING" id="1232681.ADIS_0105"/>
<dbReference type="EMBL" id="AQHR01000004">
    <property type="protein sequence ID" value="EON79415.1"/>
    <property type="molecule type" value="Genomic_DNA"/>
</dbReference>
<dbReference type="PATRIC" id="fig|1288963.3.peg.104"/>
<reference evidence="1 2" key="1">
    <citation type="submission" date="2013-02" db="EMBL/GenBank/DDBJ databases">
        <title>A novel strain isolated from Lonar lake, Maharashtra, India.</title>
        <authorList>
            <person name="Singh A."/>
        </authorList>
    </citation>
    <scope>NUCLEOTIDE SEQUENCE [LARGE SCALE GENOMIC DNA]</scope>
    <source>
        <strain evidence="1 2">AK24</strain>
    </source>
</reference>
<dbReference type="Proteomes" id="UP000013909">
    <property type="component" value="Unassembled WGS sequence"/>
</dbReference>
<evidence type="ECO:0000313" key="1">
    <source>
        <dbReference type="EMBL" id="EON79415.1"/>
    </source>
</evidence>
<dbReference type="RefSeq" id="WP_010852259.1">
    <property type="nucleotide sequence ID" value="NZ_AQHR01000004.1"/>
</dbReference>
<accession>R7ZZ94</accession>
<sequence length="83" mass="9834">MTDDEFDLLDELYFLQSYEYLKETLGWEHSRLVATLDLLYAKEFVKCYSAPDTEVFGEVNLERDGHRFYYLATKMGLLKHNAL</sequence>
<protein>
    <submittedName>
        <fullName evidence="1">Uncharacterized protein</fullName>
    </submittedName>
</protein>
<keyword evidence="2" id="KW-1185">Reference proteome</keyword>
<dbReference type="AlphaFoldDB" id="R7ZZ94"/>
<comment type="caution">
    <text evidence="1">The sequence shown here is derived from an EMBL/GenBank/DDBJ whole genome shotgun (WGS) entry which is preliminary data.</text>
</comment>
<organism evidence="1 2">
    <name type="scientific">Lunatimonas lonarensis</name>
    <dbReference type="NCBI Taxonomy" id="1232681"/>
    <lineage>
        <taxon>Bacteria</taxon>
        <taxon>Pseudomonadati</taxon>
        <taxon>Bacteroidota</taxon>
        <taxon>Cytophagia</taxon>
        <taxon>Cytophagales</taxon>
        <taxon>Cyclobacteriaceae</taxon>
    </lineage>
</organism>
<name>R7ZZ94_9BACT</name>
<gene>
    <name evidence="1" type="ORF">ADIS_0105</name>
</gene>